<evidence type="ECO:0000313" key="3">
    <source>
        <dbReference type="Proteomes" id="UP000268973"/>
    </source>
</evidence>
<dbReference type="Proteomes" id="UP000268973">
    <property type="component" value="Unassembled WGS sequence"/>
</dbReference>
<feature type="signal peptide" evidence="1">
    <location>
        <begin position="1"/>
        <end position="20"/>
    </location>
</feature>
<dbReference type="PANTHER" id="PTHR38008">
    <property type="entry name" value="HEMOLYSIN-RELATED"/>
    <property type="match status" value="1"/>
</dbReference>
<proteinExistence type="predicted"/>
<keyword evidence="1" id="KW-0732">Signal</keyword>
<evidence type="ECO:0000256" key="1">
    <source>
        <dbReference type="SAM" id="SignalP"/>
    </source>
</evidence>
<keyword evidence="3" id="KW-1185">Reference proteome</keyword>
<gene>
    <name evidence="2" type="ORF">EJ063_01970</name>
</gene>
<protein>
    <submittedName>
        <fullName evidence="2">DUF333 domain-containing protein</fullName>
    </submittedName>
</protein>
<evidence type="ECO:0000313" key="2">
    <source>
        <dbReference type="EMBL" id="RTZ17574.1"/>
    </source>
</evidence>
<dbReference type="EMBL" id="RXZH01000001">
    <property type="protein sequence ID" value="RTZ17574.1"/>
    <property type="molecule type" value="Genomic_DNA"/>
</dbReference>
<dbReference type="PROSITE" id="PS51257">
    <property type="entry name" value="PROKAR_LIPOPROTEIN"/>
    <property type="match status" value="1"/>
</dbReference>
<name>A0A3S0ML43_9VIBR</name>
<dbReference type="PANTHER" id="PTHR38008:SF2">
    <property type="entry name" value="HEMOLYSIN"/>
    <property type="match status" value="1"/>
</dbReference>
<feature type="chain" id="PRO_5018545546" evidence="1">
    <location>
        <begin position="21"/>
        <end position="86"/>
    </location>
</feature>
<dbReference type="OrthoDB" id="148878at2"/>
<reference evidence="2 3" key="1">
    <citation type="submission" date="2018-12" db="EMBL/GenBank/DDBJ databases">
        <title>Vibrio sp. isolated from China Sea.</title>
        <authorList>
            <person name="Li Y."/>
        </authorList>
    </citation>
    <scope>NUCLEOTIDE SEQUENCE [LARGE SCALE GENOMIC DNA]</scope>
    <source>
        <strain evidence="2 3">BEI207</strain>
    </source>
</reference>
<dbReference type="Pfam" id="PF03891">
    <property type="entry name" value="DUF333"/>
    <property type="match status" value="1"/>
</dbReference>
<comment type="caution">
    <text evidence="2">The sequence shown here is derived from an EMBL/GenBank/DDBJ whole genome shotgun (WGS) entry which is preliminary data.</text>
</comment>
<sequence>MKKAYIVMSMVGAIALTGCASEQDEYEVKEYTSMANPAAVYCVQKGGELETVSESDQRITYCVLSDEERVEQWEYYRNNHKEESTN</sequence>
<dbReference type="AlphaFoldDB" id="A0A3S0ML43"/>
<accession>A0A3S0ML43</accession>
<dbReference type="InterPro" id="IPR005590">
    <property type="entry name" value="DUF333"/>
</dbReference>
<dbReference type="RefSeq" id="WP_126572328.1">
    <property type="nucleotide sequence ID" value="NZ_RXZH01000001.1"/>
</dbReference>
<organism evidence="2 3">
    <name type="scientific">Vibrio aquaticus</name>
    <dbReference type="NCBI Taxonomy" id="2496559"/>
    <lineage>
        <taxon>Bacteria</taxon>
        <taxon>Pseudomonadati</taxon>
        <taxon>Pseudomonadota</taxon>
        <taxon>Gammaproteobacteria</taxon>
        <taxon>Vibrionales</taxon>
        <taxon>Vibrionaceae</taxon>
        <taxon>Vibrio</taxon>
    </lineage>
</organism>